<keyword evidence="3" id="KW-0539">Nucleus</keyword>
<evidence type="ECO:0000313" key="6">
    <source>
        <dbReference type="Proteomes" id="UP001153365"/>
    </source>
</evidence>
<dbReference type="PANTHER" id="PTHR12940">
    <property type="entry name" value="ES-2 PROTEIN - RELATED"/>
    <property type="match status" value="1"/>
</dbReference>
<proteinExistence type="inferred from homology"/>
<comment type="subcellular location">
    <subcellularLocation>
        <location evidence="1">Nucleus</location>
    </subcellularLocation>
</comment>
<feature type="compositionally biased region" description="Basic and acidic residues" evidence="4">
    <location>
        <begin position="590"/>
        <end position="604"/>
    </location>
</feature>
<evidence type="ECO:0000313" key="5">
    <source>
        <dbReference type="EMBL" id="CAH7669903.1"/>
    </source>
</evidence>
<organism evidence="5 6">
    <name type="scientific">Phakopsora pachyrhizi</name>
    <name type="common">Asian soybean rust disease fungus</name>
    <dbReference type="NCBI Taxonomy" id="170000"/>
    <lineage>
        <taxon>Eukaryota</taxon>
        <taxon>Fungi</taxon>
        <taxon>Dikarya</taxon>
        <taxon>Basidiomycota</taxon>
        <taxon>Pucciniomycotina</taxon>
        <taxon>Pucciniomycetes</taxon>
        <taxon>Pucciniales</taxon>
        <taxon>Phakopsoraceae</taxon>
        <taxon>Phakopsora</taxon>
    </lineage>
</organism>
<dbReference type="Pfam" id="PF09751">
    <property type="entry name" value="Es2"/>
    <property type="match status" value="1"/>
</dbReference>
<name>A0AAV0APY1_PHAPC</name>
<gene>
    <name evidence="5" type="ORF">PPACK8108_LOCUS4557</name>
</gene>
<feature type="region of interest" description="Disordered" evidence="4">
    <location>
        <begin position="583"/>
        <end position="636"/>
    </location>
</feature>
<evidence type="ECO:0000256" key="3">
    <source>
        <dbReference type="ARBA" id="ARBA00023242"/>
    </source>
</evidence>
<dbReference type="GO" id="GO:0071013">
    <property type="term" value="C:catalytic step 2 spliceosome"/>
    <property type="evidence" value="ECO:0007669"/>
    <property type="project" value="TreeGrafter"/>
</dbReference>
<keyword evidence="6" id="KW-1185">Reference proteome</keyword>
<reference evidence="5" key="1">
    <citation type="submission" date="2022-06" db="EMBL/GenBank/DDBJ databases">
        <authorList>
            <consortium name="SYNGENTA / RWTH Aachen University"/>
        </authorList>
    </citation>
    <scope>NUCLEOTIDE SEQUENCE</scope>
</reference>
<evidence type="ECO:0000256" key="2">
    <source>
        <dbReference type="ARBA" id="ARBA00009072"/>
    </source>
</evidence>
<evidence type="ECO:0000256" key="1">
    <source>
        <dbReference type="ARBA" id="ARBA00004123"/>
    </source>
</evidence>
<feature type="region of interest" description="Disordered" evidence="4">
    <location>
        <begin position="1"/>
        <end position="39"/>
    </location>
</feature>
<feature type="region of interest" description="Disordered" evidence="4">
    <location>
        <begin position="140"/>
        <end position="182"/>
    </location>
</feature>
<dbReference type="AlphaFoldDB" id="A0AAV0APY1"/>
<accession>A0AAV0APY1</accession>
<dbReference type="PANTHER" id="PTHR12940:SF0">
    <property type="entry name" value="SPLICING FACTOR ESS-2 HOMOLOG"/>
    <property type="match status" value="1"/>
</dbReference>
<protein>
    <submittedName>
        <fullName evidence="5">Nuclear protein Es2-domain-containing protein</fullName>
    </submittedName>
</protein>
<feature type="compositionally biased region" description="Polar residues" evidence="4">
    <location>
        <begin position="1"/>
        <end position="14"/>
    </location>
</feature>
<sequence length="636" mass="69980">MKTPEPGSSVSQPTKGELIKLKPPSTPIALDGDPRRGLRPVTYHSVHGRLQSAPTISLKNQKVLEEDDYMEGLSNIIKRDFFPCLDEFEREKKKWLDERQRRIRSGQITTNDNTKVSTIETDFGHHNLDKFKWSDNTPSGSYSKGWEDGGPTPIPAQATPGRTPLGFKSGLDTPASMKSNDSRLLNPILTSSMNSKTKKKSYDESLSLDEFCSRYTSEDNSSFSEILNNANRIKRMKYSWAFDSSSKHNNKLLESTLKREHLISLIGKMTEGGKGVGIIEGISGKPGERKMVENVLTREERLAIEASSNDVPKLITQSDEILKPLRASSSDGVKSTNLKGKSVSVLDDLTDPESQPIKNPESWHHETRNALMFAPDANSSTNQLAKPPPFPASSPVILGDPKSINYSSTRMVSDDVFADTLRKSKSMSQMSTTTASPTRSQIKAAITGTPYPAGESSSPKVNGFSYVPEMATPNPDRLNESSELDRLMTWGEIISTPLRVDGMNDECSFGEDQRTIREEEFVQEGPFRIPKTPRREELAMGMARQASKSLRKKFGTSIGGGGGGSGGIGVGSRQQLRYSLLRNQSNGVGDLKEGRKRSISDSKKSSGGMTPSREDMLSPAARLLLKKTSKIPNNKN</sequence>
<comment type="similarity">
    <text evidence="2">Belongs to the ESS2 family.</text>
</comment>
<comment type="caution">
    <text evidence="5">The sequence shown here is derived from an EMBL/GenBank/DDBJ whole genome shotgun (WGS) entry which is preliminary data.</text>
</comment>
<evidence type="ECO:0000256" key="4">
    <source>
        <dbReference type="SAM" id="MobiDB-lite"/>
    </source>
</evidence>
<dbReference type="EMBL" id="CALTRL010000839">
    <property type="protein sequence ID" value="CAH7669903.1"/>
    <property type="molecule type" value="Genomic_DNA"/>
</dbReference>
<dbReference type="InterPro" id="IPR019148">
    <property type="entry name" value="Nuclear_protein_DGCR14_ESS-2"/>
</dbReference>
<dbReference type="Proteomes" id="UP001153365">
    <property type="component" value="Unassembled WGS sequence"/>
</dbReference>